<sequence length="54" mass="6321">MASFILCDNAGRDRSRGFYSSYKMQEYKPSIRESENHEYPGRYKYGLAFSSNIV</sequence>
<proteinExistence type="predicted"/>
<dbReference type="KEGG" id="nsh:GXM_08811"/>
<dbReference type="AlphaFoldDB" id="A0A5P8WER6"/>
<keyword evidence="2" id="KW-1185">Reference proteome</keyword>
<name>A0A5P8WER6_9NOSO</name>
<evidence type="ECO:0000313" key="1">
    <source>
        <dbReference type="EMBL" id="QFS51317.1"/>
    </source>
</evidence>
<dbReference type="Proteomes" id="UP000326678">
    <property type="component" value="Chromosome Gxm2"/>
</dbReference>
<gene>
    <name evidence="1" type="ORF">GXM_08811</name>
</gene>
<evidence type="ECO:0000313" key="2">
    <source>
        <dbReference type="Proteomes" id="UP000326678"/>
    </source>
</evidence>
<protein>
    <submittedName>
        <fullName evidence="1">Uncharacterized protein</fullName>
    </submittedName>
</protein>
<accession>A0A5P8WER6</accession>
<dbReference type="EMBL" id="CP045227">
    <property type="protein sequence ID" value="QFS51317.1"/>
    <property type="molecule type" value="Genomic_DNA"/>
</dbReference>
<reference evidence="1 2" key="1">
    <citation type="submission" date="2019-10" db="EMBL/GenBank/DDBJ databases">
        <title>Genomic and transcriptomic insights into the perfect genentic adaptation of a filamentous nitrogen-fixing cyanobacterium to rice fields.</title>
        <authorList>
            <person name="Chen Z."/>
        </authorList>
    </citation>
    <scope>NUCLEOTIDE SEQUENCE [LARGE SCALE GENOMIC DNA]</scope>
    <source>
        <strain evidence="1">CCNUC1</strain>
    </source>
</reference>
<organism evidence="1 2">
    <name type="scientific">Nostoc sphaeroides CCNUC1</name>
    <dbReference type="NCBI Taxonomy" id="2653204"/>
    <lineage>
        <taxon>Bacteria</taxon>
        <taxon>Bacillati</taxon>
        <taxon>Cyanobacteriota</taxon>
        <taxon>Cyanophyceae</taxon>
        <taxon>Nostocales</taxon>
        <taxon>Nostocaceae</taxon>
        <taxon>Nostoc</taxon>
    </lineage>
</organism>